<protein>
    <submittedName>
        <fullName evidence="2">Uncharacterized protein</fullName>
    </submittedName>
</protein>
<name>A0A5B9QHB5_9BACT</name>
<keyword evidence="1" id="KW-0812">Transmembrane</keyword>
<organism evidence="2 3">
    <name type="scientific">Bythopirellula goksoeyrii</name>
    <dbReference type="NCBI Taxonomy" id="1400387"/>
    <lineage>
        <taxon>Bacteria</taxon>
        <taxon>Pseudomonadati</taxon>
        <taxon>Planctomycetota</taxon>
        <taxon>Planctomycetia</taxon>
        <taxon>Pirellulales</taxon>
        <taxon>Lacipirellulaceae</taxon>
        <taxon>Bythopirellula</taxon>
    </lineage>
</organism>
<feature type="transmembrane region" description="Helical" evidence="1">
    <location>
        <begin position="140"/>
        <end position="157"/>
    </location>
</feature>
<evidence type="ECO:0000313" key="3">
    <source>
        <dbReference type="Proteomes" id="UP000323917"/>
    </source>
</evidence>
<feature type="transmembrane region" description="Helical" evidence="1">
    <location>
        <begin position="9"/>
        <end position="29"/>
    </location>
</feature>
<dbReference type="RefSeq" id="WP_148075257.1">
    <property type="nucleotide sequence ID" value="NZ_CP042913.1"/>
</dbReference>
<evidence type="ECO:0000313" key="2">
    <source>
        <dbReference type="EMBL" id="QEG36970.1"/>
    </source>
</evidence>
<proteinExistence type="predicted"/>
<dbReference type="Proteomes" id="UP000323917">
    <property type="component" value="Chromosome"/>
</dbReference>
<gene>
    <name evidence="2" type="ORF">Pr1d_43100</name>
</gene>
<keyword evidence="1" id="KW-1133">Transmembrane helix</keyword>
<dbReference type="EMBL" id="CP042913">
    <property type="protein sequence ID" value="QEG36970.1"/>
    <property type="molecule type" value="Genomic_DNA"/>
</dbReference>
<evidence type="ECO:0000256" key="1">
    <source>
        <dbReference type="SAM" id="Phobius"/>
    </source>
</evidence>
<accession>A0A5B9QHB5</accession>
<feature type="transmembrane region" description="Helical" evidence="1">
    <location>
        <begin position="83"/>
        <end position="103"/>
    </location>
</feature>
<keyword evidence="3" id="KW-1185">Reference proteome</keyword>
<dbReference type="KEGG" id="bgok:Pr1d_43100"/>
<reference evidence="2 3" key="1">
    <citation type="submission" date="2019-08" db="EMBL/GenBank/DDBJ databases">
        <title>Deep-cultivation of Planctomycetes and their phenomic and genomic characterization uncovers novel biology.</title>
        <authorList>
            <person name="Wiegand S."/>
            <person name="Jogler M."/>
            <person name="Boedeker C."/>
            <person name="Pinto D."/>
            <person name="Vollmers J."/>
            <person name="Rivas-Marin E."/>
            <person name="Kohn T."/>
            <person name="Peeters S.H."/>
            <person name="Heuer A."/>
            <person name="Rast P."/>
            <person name="Oberbeckmann S."/>
            <person name="Bunk B."/>
            <person name="Jeske O."/>
            <person name="Meyerdierks A."/>
            <person name="Storesund J.E."/>
            <person name="Kallscheuer N."/>
            <person name="Luecker S."/>
            <person name="Lage O.M."/>
            <person name="Pohl T."/>
            <person name="Merkel B.J."/>
            <person name="Hornburger P."/>
            <person name="Mueller R.-W."/>
            <person name="Bruemmer F."/>
            <person name="Labrenz M."/>
            <person name="Spormann A.M."/>
            <person name="Op den Camp H."/>
            <person name="Overmann J."/>
            <person name="Amann R."/>
            <person name="Jetten M.S.M."/>
            <person name="Mascher T."/>
            <person name="Medema M.H."/>
            <person name="Devos D.P."/>
            <person name="Kaster A.-K."/>
            <person name="Ovreas L."/>
            <person name="Rohde M."/>
            <person name="Galperin M.Y."/>
            <person name="Jogler C."/>
        </authorList>
    </citation>
    <scope>NUCLEOTIDE SEQUENCE [LARGE SCALE GENOMIC DNA]</scope>
    <source>
        <strain evidence="2 3">Pr1d</strain>
    </source>
</reference>
<keyword evidence="1" id="KW-0472">Membrane</keyword>
<feature type="transmembrane region" description="Helical" evidence="1">
    <location>
        <begin position="109"/>
        <end position="128"/>
    </location>
</feature>
<dbReference type="AlphaFoldDB" id="A0A5B9QHB5"/>
<feature type="transmembrane region" description="Helical" evidence="1">
    <location>
        <begin position="49"/>
        <end position="71"/>
    </location>
</feature>
<sequence>MPAPQSKHWCIFFVAVVGLLLIVVGLYFAAMSNPQRYSLNVEEDRKINLFGGLGLGCTLTGLAVLMTAVGYNTRTIPSQYRTNTNRGLGVGVLLQLIGLLLSLTGEVSVLIAVAFVIASLPAMVWGCMNYAQGKGFSSNVRWLGILGMVGLILLMVLPNKNSIPIDE</sequence>